<dbReference type="Proteomes" id="UP000233551">
    <property type="component" value="Unassembled WGS sequence"/>
</dbReference>
<gene>
    <name evidence="1" type="ORF">CRG98_030747</name>
</gene>
<evidence type="ECO:0000313" key="1">
    <source>
        <dbReference type="EMBL" id="PKI48899.1"/>
    </source>
</evidence>
<protein>
    <submittedName>
        <fullName evidence="1">Uncharacterized protein</fullName>
    </submittedName>
</protein>
<reference evidence="1 2" key="1">
    <citation type="submission" date="2017-11" db="EMBL/GenBank/DDBJ databases">
        <title>De-novo sequencing of pomegranate (Punica granatum L.) genome.</title>
        <authorList>
            <person name="Akparov Z."/>
            <person name="Amiraslanov A."/>
            <person name="Hajiyeva S."/>
            <person name="Abbasov M."/>
            <person name="Kaur K."/>
            <person name="Hamwieh A."/>
            <person name="Solovyev V."/>
            <person name="Salamov A."/>
            <person name="Braich B."/>
            <person name="Kosarev P."/>
            <person name="Mahmoud A."/>
            <person name="Hajiyev E."/>
            <person name="Babayeva S."/>
            <person name="Izzatullayeva V."/>
            <person name="Mammadov A."/>
            <person name="Mammadov A."/>
            <person name="Sharifova S."/>
            <person name="Ojaghi J."/>
            <person name="Eynullazada K."/>
            <person name="Bayramov B."/>
            <person name="Abdulazimova A."/>
            <person name="Shahmuradov I."/>
        </authorList>
    </citation>
    <scope>NUCLEOTIDE SEQUENCE [LARGE SCALE GENOMIC DNA]</scope>
    <source>
        <strain evidence="2">cv. AG2017</strain>
        <tissue evidence="1">Leaf</tissue>
    </source>
</reference>
<keyword evidence="2" id="KW-1185">Reference proteome</keyword>
<comment type="caution">
    <text evidence="1">The sequence shown here is derived from an EMBL/GenBank/DDBJ whole genome shotgun (WGS) entry which is preliminary data.</text>
</comment>
<evidence type="ECO:0000313" key="2">
    <source>
        <dbReference type="Proteomes" id="UP000233551"/>
    </source>
</evidence>
<sequence length="115" mass="12632">MVATGDLICGGGIRRRSRRRLIFCPLSLFFQRGRKREIETRSPVTSIGATAAGNRALSLPFSFEREERVRDHLGSGDPPILEAKATSSRAVVTMFGATIGPFFPIRSTSDPVFSF</sequence>
<dbReference type="AlphaFoldDB" id="A0A2I0IY13"/>
<accession>A0A2I0IY13</accession>
<proteinExistence type="predicted"/>
<organism evidence="1 2">
    <name type="scientific">Punica granatum</name>
    <name type="common">Pomegranate</name>
    <dbReference type="NCBI Taxonomy" id="22663"/>
    <lineage>
        <taxon>Eukaryota</taxon>
        <taxon>Viridiplantae</taxon>
        <taxon>Streptophyta</taxon>
        <taxon>Embryophyta</taxon>
        <taxon>Tracheophyta</taxon>
        <taxon>Spermatophyta</taxon>
        <taxon>Magnoliopsida</taxon>
        <taxon>eudicotyledons</taxon>
        <taxon>Gunneridae</taxon>
        <taxon>Pentapetalae</taxon>
        <taxon>rosids</taxon>
        <taxon>malvids</taxon>
        <taxon>Myrtales</taxon>
        <taxon>Lythraceae</taxon>
        <taxon>Punica</taxon>
    </lineage>
</organism>
<name>A0A2I0IY13_PUNGR</name>
<dbReference type="EMBL" id="PGOL01002319">
    <property type="protein sequence ID" value="PKI48899.1"/>
    <property type="molecule type" value="Genomic_DNA"/>
</dbReference>